<feature type="domain" description="DUF2264" evidence="2">
    <location>
        <begin position="381"/>
        <end position="643"/>
    </location>
</feature>
<evidence type="ECO:0000259" key="1">
    <source>
        <dbReference type="Pfam" id="PF10022"/>
    </source>
</evidence>
<dbReference type="Proteomes" id="UP000799753">
    <property type="component" value="Unassembled WGS sequence"/>
</dbReference>
<reference evidence="3" key="1">
    <citation type="journal article" date="2020" name="Stud. Mycol.">
        <title>101 Dothideomycetes genomes: a test case for predicting lifestyles and emergence of pathogens.</title>
        <authorList>
            <person name="Haridas S."/>
            <person name="Albert R."/>
            <person name="Binder M."/>
            <person name="Bloem J."/>
            <person name="Labutti K."/>
            <person name="Salamov A."/>
            <person name="Andreopoulos B."/>
            <person name="Baker S."/>
            <person name="Barry K."/>
            <person name="Bills G."/>
            <person name="Bluhm B."/>
            <person name="Cannon C."/>
            <person name="Castanera R."/>
            <person name="Culley D."/>
            <person name="Daum C."/>
            <person name="Ezra D."/>
            <person name="Gonzalez J."/>
            <person name="Henrissat B."/>
            <person name="Kuo A."/>
            <person name="Liang C."/>
            <person name="Lipzen A."/>
            <person name="Lutzoni F."/>
            <person name="Magnuson J."/>
            <person name="Mondo S."/>
            <person name="Nolan M."/>
            <person name="Ohm R."/>
            <person name="Pangilinan J."/>
            <person name="Park H.-J."/>
            <person name="Ramirez L."/>
            <person name="Alfaro M."/>
            <person name="Sun H."/>
            <person name="Tritt A."/>
            <person name="Yoshinaga Y."/>
            <person name="Zwiers L.-H."/>
            <person name="Turgeon B."/>
            <person name="Goodwin S."/>
            <person name="Spatafora J."/>
            <person name="Crous P."/>
            <person name="Grigoriev I."/>
        </authorList>
    </citation>
    <scope>NUCLEOTIDE SEQUENCE</scope>
    <source>
        <strain evidence="3">CBS 473.64</strain>
    </source>
</reference>
<dbReference type="InterPro" id="IPR049237">
    <property type="entry name" value="DUF2264_C"/>
</dbReference>
<organism evidence="3 4">
    <name type="scientific">Massarina eburnea CBS 473.64</name>
    <dbReference type="NCBI Taxonomy" id="1395130"/>
    <lineage>
        <taxon>Eukaryota</taxon>
        <taxon>Fungi</taxon>
        <taxon>Dikarya</taxon>
        <taxon>Ascomycota</taxon>
        <taxon>Pezizomycotina</taxon>
        <taxon>Dothideomycetes</taxon>
        <taxon>Pleosporomycetidae</taxon>
        <taxon>Pleosporales</taxon>
        <taxon>Massarineae</taxon>
        <taxon>Massarinaceae</taxon>
        <taxon>Massarina</taxon>
    </lineage>
</organism>
<dbReference type="OrthoDB" id="5150166at2759"/>
<keyword evidence="4" id="KW-1185">Reference proteome</keyword>
<dbReference type="PANTHER" id="PTHR35339">
    <property type="entry name" value="LINALOOL DEHYDRATASE_ISOMERASE DOMAIN-CONTAINING PROTEIN"/>
    <property type="match status" value="1"/>
</dbReference>
<dbReference type="PANTHER" id="PTHR35339:SF4">
    <property type="entry name" value="LINALOOL DEHYDRATASE_ISOMERASE DOMAIN-CONTAINING PROTEIN"/>
    <property type="match status" value="1"/>
</dbReference>
<evidence type="ECO:0000313" key="4">
    <source>
        <dbReference type="Proteomes" id="UP000799753"/>
    </source>
</evidence>
<accession>A0A6A6S5V8</accession>
<protein>
    <submittedName>
        <fullName evidence="3">Uncharacterized protein</fullName>
    </submittedName>
</protein>
<dbReference type="AlphaFoldDB" id="A0A6A6S5V8"/>
<sequence length="650" mass="72835">MTAKTADANRSFPLHPFHSNPLVSRDHVVDAVASLLDPLAGGASSQYSMVKVGSTGTRFDETAAQVEGYARPLWALAPLLAGGSKYAGTERFVAGLVAGTDPSSDEFWGYMEDTDQRMVEACPIGYTLAIAHKDFWDPLEDRQKKNIEAWLGSMNDKDMPNTNWLWFRVFANLGLAKNGAKWSEDVLKADIKQLNTFYRGDGWSNDGPEGYRQMDYYSGSFAIQYLQLLYAKLAADTDPTQAAEYKNRARMYALDFVHYFDPEGRAITFGRSLTYRWAMVAFWGSVVFADVELPEPLSWGVVKGIWLRNLRWWTKQHDIFQPNGMLSIGYSYPNTYLAENYNSPASPYWSMLAFAPLAMPESHPFWSSKEEPHPFANERVVRPLPHPRHIVVRSGGHTFLLSSGQECHYALKNQQAKYGKFVYSAAFAYSVSTGYYTLEQFVPESSLALSDDGGELWKMRRAHNGDSEIEKHDGVPVLVSSMKPWHDVDVLTYLIPPAEETPNWHLRAHRVRTGRDLMSAEGAWAVYGCRQSDGRLLTELNESISEGGKADANSAFAAARNGAVGITDLAQEERNGSILLSDANSNLVEARTVLPTLHKDLKAGSTTWFVTAVYALPASVEGWKEQWKAGWEKKPAVPRWLQSRMSGRWD</sequence>
<evidence type="ECO:0000259" key="2">
    <source>
        <dbReference type="Pfam" id="PF20938"/>
    </source>
</evidence>
<dbReference type="InterPro" id="IPR016624">
    <property type="entry name" value="UCP014753"/>
</dbReference>
<name>A0A6A6S5V8_9PLEO</name>
<dbReference type="Pfam" id="PF20938">
    <property type="entry name" value="DUF2264_C"/>
    <property type="match status" value="1"/>
</dbReference>
<proteinExistence type="predicted"/>
<dbReference type="EMBL" id="MU006780">
    <property type="protein sequence ID" value="KAF2643276.1"/>
    <property type="molecule type" value="Genomic_DNA"/>
</dbReference>
<dbReference type="PIRSF" id="PIRSF014753">
    <property type="entry name" value="UCP014753"/>
    <property type="match status" value="1"/>
</dbReference>
<evidence type="ECO:0000313" key="3">
    <source>
        <dbReference type="EMBL" id="KAF2643276.1"/>
    </source>
</evidence>
<gene>
    <name evidence="3" type="ORF">P280DRAFT_467328</name>
</gene>
<feature type="domain" description="DUF2264" evidence="1">
    <location>
        <begin position="24"/>
        <end position="373"/>
    </location>
</feature>
<dbReference type="Pfam" id="PF10022">
    <property type="entry name" value="DUF2264"/>
    <property type="match status" value="1"/>
</dbReference>
<dbReference type="InterPro" id="IPR049349">
    <property type="entry name" value="DUF2264_N"/>
</dbReference>